<dbReference type="SMART" id="SM01218">
    <property type="entry name" value="FoP_duplication"/>
    <property type="match status" value="1"/>
</dbReference>
<sequence>MANPLDMPLDDIIKSDKGRGRGGTRQGQGQRRGRGRGGVSNFRSAGPKGNLRTFSRNKTVPWQRGLLEDSLIAAGYSGTETGAKLYVSNLHSGVTNEDIKELFSLIGELKRYTVHYDRNGRSSGSAEVIFTRRADALAAMKRYNNVQLDGKPMNIEIIGTSVATPVSARVNVVGGANGRGMRTVFMPPGSGRARTSAPVNRGSRAMLSKKRVVKCSAYDCLTEVIPLESGGMRGGFQRGRGRGRGRGGFRGHRGHGKKEPIEKSADELNKELDNYHAEAMNIS</sequence>
<dbReference type="PROSITE" id="PS50102">
    <property type="entry name" value="RRM"/>
    <property type="match status" value="1"/>
</dbReference>
<dbReference type="InterPro" id="IPR012677">
    <property type="entry name" value="Nucleotide-bd_a/b_plait_sf"/>
</dbReference>
<gene>
    <name evidence="5" type="ORF">IFM89_014956</name>
</gene>
<feature type="compositionally biased region" description="Basic and acidic residues" evidence="3">
    <location>
        <begin position="257"/>
        <end position="269"/>
    </location>
</feature>
<accession>A0A835LM92</accession>
<evidence type="ECO:0000313" key="5">
    <source>
        <dbReference type="EMBL" id="KAF9592466.1"/>
    </source>
</evidence>
<protein>
    <recommendedName>
        <fullName evidence="4">RRM domain-containing protein</fullName>
    </recommendedName>
</protein>
<dbReference type="EMBL" id="JADFTS010000008">
    <property type="protein sequence ID" value="KAF9592466.1"/>
    <property type="molecule type" value="Genomic_DNA"/>
</dbReference>
<dbReference type="PANTHER" id="PTHR19965:SF33">
    <property type="entry name" value="THO COMPLEX SUBUNIT 4D"/>
    <property type="match status" value="1"/>
</dbReference>
<dbReference type="GO" id="GO:0006406">
    <property type="term" value="P:mRNA export from nucleus"/>
    <property type="evidence" value="ECO:0007669"/>
    <property type="project" value="TreeGrafter"/>
</dbReference>
<dbReference type="InterPro" id="IPR025715">
    <property type="entry name" value="FoP_C"/>
</dbReference>
<keyword evidence="1 2" id="KW-0694">RNA-binding</keyword>
<feature type="compositionally biased region" description="Basic residues" evidence="3">
    <location>
        <begin position="239"/>
        <end position="256"/>
    </location>
</feature>
<dbReference type="Pfam" id="PF00076">
    <property type="entry name" value="RRM_1"/>
    <property type="match status" value="1"/>
</dbReference>
<dbReference type="GO" id="GO:0003729">
    <property type="term" value="F:mRNA binding"/>
    <property type="evidence" value="ECO:0007669"/>
    <property type="project" value="TreeGrafter"/>
</dbReference>
<feature type="region of interest" description="Disordered" evidence="3">
    <location>
        <begin position="234"/>
        <end position="269"/>
    </location>
</feature>
<proteinExistence type="predicted"/>
<feature type="region of interest" description="Disordered" evidence="3">
    <location>
        <begin position="1"/>
        <end position="55"/>
    </location>
</feature>
<feature type="domain" description="RRM" evidence="4">
    <location>
        <begin position="83"/>
        <end position="160"/>
    </location>
</feature>
<dbReference type="Gene3D" id="3.30.70.330">
    <property type="match status" value="1"/>
</dbReference>
<dbReference type="InterPro" id="IPR000504">
    <property type="entry name" value="RRM_dom"/>
</dbReference>
<dbReference type="PANTHER" id="PTHR19965">
    <property type="entry name" value="RNA AND EXPORT FACTOR BINDING PROTEIN"/>
    <property type="match status" value="1"/>
</dbReference>
<dbReference type="InterPro" id="IPR051229">
    <property type="entry name" value="ALYREF_mRNA_export"/>
</dbReference>
<evidence type="ECO:0000259" key="4">
    <source>
        <dbReference type="PROSITE" id="PS50102"/>
    </source>
</evidence>
<dbReference type="OrthoDB" id="1049195at2759"/>
<reference evidence="5 6" key="1">
    <citation type="submission" date="2020-10" db="EMBL/GenBank/DDBJ databases">
        <title>The Coptis chinensis genome and diversification of protoberbering-type alkaloids.</title>
        <authorList>
            <person name="Wang B."/>
            <person name="Shu S."/>
            <person name="Song C."/>
            <person name="Liu Y."/>
        </authorList>
    </citation>
    <scope>NUCLEOTIDE SEQUENCE [LARGE SCALE GENOMIC DNA]</scope>
    <source>
        <strain evidence="5">HL-2020</strain>
        <tissue evidence="5">Leaf</tissue>
    </source>
</reference>
<dbReference type="SUPFAM" id="SSF54928">
    <property type="entry name" value="RNA-binding domain, RBD"/>
    <property type="match status" value="1"/>
</dbReference>
<dbReference type="AlphaFoldDB" id="A0A835LM92"/>
<evidence type="ECO:0000256" key="3">
    <source>
        <dbReference type="SAM" id="MobiDB-lite"/>
    </source>
</evidence>
<keyword evidence="6" id="KW-1185">Reference proteome</keyword>
<dbReference type="InterPro" id="IPR035979">
    <property type="entry name" value="RBD_domain_sf"/>
</dbReference>
<evidence type="ECO:0000256" key="2">
    <source>
        <dbReference type="PROSITE-ProRule" id="PRU00176"/>
    </source>
</evidence>
<dbReference type="GO" id="GO:0005634">
    <property type="term" value="C:nucleus"/>
    <property type="evidence" value="ECO:0007669"/>
    <property type="project" value="TreeGrafter"/>
</dbReference>
<dbReference type="SMART" id="SM00360">
    <property type="entry name" value="RRM"/>
    <property type="match status" value="1"/>
</dbReference>
<organism evidence="5 6">
    <name type="scientific">Coptis chinensis</name>
    <dbReference type="NCBI Taxonomy" id="261450"/>
    <lineage>
        <taxon>Eukaryota</taxon>
        <taxon>Viridiplantae</taxon>
        <taxon>Streptophyta</taxon>
        <taxon>Embryophyta</taxon>
        <taxon>Tracheophyta</taxon>
        <taxon>Spermatophyta</taxon>
        <taxon>Magnoliopsida</taxon>
        <taxon>Ranunculales</taxon>
        <taxon>Ranunculaceae</taxon>
        <taxon>Coptidoideae</taxon>
        <taxon>Coptis</taxon>
    </lineage>
</organism>
<dbReference type="CDD" id="cd12680">
    <property type="entry name" value="RRM_THOC4"/>
    <property type="match status" value="1"/>
</dbReference>
<dbReference type="Pfam" id="PF13865">
    <property type="entry name" value="FoP_duplication"/>
    <property type="match status" value="1"/>
</dbReference>
<evidence type="ECO:0000256" key="1">
    <source>
        <dbReference type="ARBA" id="ARBA00022884"/>
    </source>
</evidence>
<evidence type="ECO:0000313" key="6">
    <source>
        <dbReference type="Proteomes" id="UP000631114"/>
    </source>
</evidence>
<name>A0A835LM92_9MAGN</name>
<dbReference type="Proteomes" id="UP000631114">
    <property type="component" value="Unassembled WGS sequence"/>
</dbReference>
<comment type="caution">
    <text evidence="5">The sequence shown here is derived from an EMBL/GenBank/DDBJ whole genome shotgun (WGS) entry which is preliminary data.</text>
</comment>